<organism evidence="2 3">
    <name type="scientific">Drosophila mauritiana</name>
    <name type="common">Fruit fly</name>
    <dbReference type="NCBI Taxonomy" id="7226"/>
    <lineage>
        <taxon>Eukaryota</taxon>
        <taxon>Metazoa</taxon>
        <taxon>Ecdysozoa</taxon>
        <taxon>Arthropoda</taxon>
        <taxon>Hexapoda</taxon>
        <taxon>Insecta</taxon>
        <taxon>Pterygota</taxon>
        <taxon>Neoptera</taxon>
        <taxon>Endopterygota</taxon>
        <taxon>Diptera</taxon>
        <taxon>Brachycera</taxon>
        <taxon>Muscomorpha</taxon>
        <taxon>Ephydroidea</taxon>
        <taxon>Drosophilidae</taxon>
        <taxon>Drosophila</taxon>
        <taxon>Sophophora</taxon>
    </lineage>
</organism>
<protein>
    <submittedName>
        <fullName evidence="3">Uncharacterized protein LOC117144482</fullName>
    </submittedName>
</protein>
<sequence length="315" mass="34917">MSSIILNHGITLDRKCNCSETGNDLQLLNTDIVTNYGVMKTGKCKGKANPLTLKLKTFINHGTLVLHKCHCNAQLLHIIDLINYGTVINCMTTCKLSKENELKEHVESKELNAPDQESPLDLSASSSSVLCPKEITKFADLPKKCNESRDVSSKGCTVSPNKTLKRSVESGEPTGNPPKQLALNTVLKSIYKSSQQDMGSSKECAIPVQYPNLLQMCPSCIKSFQNEINHPKNVAFIPKIRKYKCPYCLNSKANQMEYKAHTAICQQEAKPYKCPGCPYKSTKSSSVNGHSATCFFLLVLRKHHYQCVSSKHCSN</sequence>
<dbReference type="RefSeq" id="XP_033165553.1">
    <property type="nucleotide sequence ID" value="XM_033309662.1"/>
</dbReference>
<gene>
    <name evidence="3" type="primary">LOC117144482</name>
</gene>
<proteinExistence type="predicted"/>
<name>A0A6P8K9M2_DROMA</name>
<reference evidence="3" key="1">
    <citation type="submission" date="2025-08" db="UniProtKB">
        <authorList>
            <consortium name="RefSeq"/>
        </authorList>
    </citation>
    <scope>IDENTIFICATION</scope>
    <source>
        <strain evidence="3">Mau12</strain>
        <tissue evidence="3">Whole Body</tissue>
    </source>
</reference>
<evidence type="ECO:0000313" key="3">
    <source>
        <dbReference type="RefSeq" id="XP_033165553.1"/>
    </source>
</evidence>
<dbReference type="Gene3D" id="3.30.160.60">
    <property type="entry name" value="Classic Zinc Finger"/>
    <property type="match status" value="1"/>
</dbReference>
<evidence type="ECO:0000313" key="2">
    <source>
        <dbReference type="Proteomes" id="UP000515162"/>
    </source>
</evidence>
<keyword evidence="2" id="KW-1185">Reference proteome</keyword>
<feature type="region of interest" description="Disordered" evidence="1">
    <location>
        <begin position="149"/>
        <end position="179"/>
    </location>
</feature>
<dbReference type="Proteomes" id="UP000515162">
    <property type="component" value="Chromosome 3R"/>
</dbReference>
<dbReference type="GeneID" id="117144482"/>
<dbReference type="AlphaFoldDB" id="A0A6P8K9M2"/>
<accession>A0A6P8K9M2</accession>
<evidence type="ECO:0000256" key="1">
    <source>
        <dbReference type="SAM" id="MobiDB-lite"/>
    </source>
</evidence>